<accession>A0A0P7V8E1</accession>
<protein>
    <submittedName>
        <fullName evidence="1">Uncharacterized protein</fullName>
    </submittedName>
</protein>
<reference evidence="1 2" key="1">
    <citation type="submission" date="2015-08" db="EMBL/GenBank/DDBJ databases">
        <title>The genome of the Asian arowana (Scleropages formosus).</title>
        <authorList>
            <person name="Tan M.H."/>
            <person name="Gan H.M."/>
            <person name="Croft L.J."/>
            <person name="Austin C.M."/>
        </authorList>
    </citation>
    <scope>NUCLEOTIDE SEQUENCE [LARGE SCALE GENOMIC DNA]</scope>
    <source>
        <strain evidence="1">Aro1</strain>
    </source>
</reference>
<proteinExistence type="predicted"/>
<evidence type="ECO:0000313" key="1">
    <source>
        <dbReference type="EMBL" id="KPP78428.1"/>
    </source>
</evidence>
<sequence length="114" mass="12467">MHLQCAKVPGQLQNTALHRLSLIKGHHLVKDTLTNDIAKPMMIDQDEAAVSGQAVKGTVFDGQPVAFSGQRCANKPSTPCHLSTASLWLPQAKEEMVKSKLATLFWARSGSWQM</sequence>
<dbReference type="AlphaFoldDB" id="A0A0P7V8E1"/>
<organism evidence="1 2">
    <name type="scientific">Scleropages formosus</name>
    <name type="common">Asian bonytongue</name>
    <name type="synonym">Osteoglossum formosum</name>
    <dbReference type="NCBI Taxonomy" id="113540"/>
    <lineage>
        <taxon>Eukaryota</taxon>
        <taxon>Metazoa</taxon>
        <taxon>Chordata</taxon>
        <taxon>Craniata</taxon>
        <taxon>Vertebrata</taxon>
        <taxon>Euteleostomi</taxon>
        <taxon>Actinopterygii</taxon>
        <taxon>Neopterygii</taxon>
        <taxon>Teleostei</taxon>
        <taxon>Osteoglossocephala</taxon>
        <taxon>Osteoglossomorpha</taxon>
        <taxon>Osteoglossiformes</taxon>
        <taxon>Osteoglossidae</taxon>
        <taxon>Scleropages</taxon>
    </lineage>
</organism>
<gene>
    <name evidence="1" type="ORF">Z043_102068</name>
</gene>
<comment type="caution">
    <text evidence="1">The sequence shown here is derived from an EMBL/GenBank/DDBJ whole genome shotgun (WGS) entry which is preliminary data.</text>
</comment>
<dbReference type="EMBL" id="JARO02000470">
    <property type="protein sequence ID" value="KPP78428.1"/>
    <property type="molecule type" value="Genomic_DNA"/>
</dbReference>
<dbReference type="Proteomes" id="UP000034805">
    <property type="component" value="Unassembled WGS sequence"/>
</dbReference>
<name>A0A0P7V8E1_SCLFO</name>
<evidence type="ECO:0000313" key="2">
    <source>
        <dbReference type="Proteomes" id="UP000034805"/>
    </source>
</evidence>